<dbReference type="PROSITE" id="PS51257">
    <property type="entry name" value="PROKAR_LIPOPROTEIN"/>
    <property type="match status" value="1"/>
</dbReference>
<organism evidence="2">
    <name type="scientific">hydrothermal vent metagenome</name>
    <dbReference type="NCBI Taxonomy" id="652676"/>
    <lineage>
        <taxon>unclassified sequences</taxon>
        <taxon>metagenomes</taxon>
        <taxon>ecological metagenomes</taxon>
    </lineage>
</organism>
<proteinExistence type="predicted"/>
<evidence type="ECO:0000313" key="2">
    <source>
        <dbReference type="EMBL" id="VAW37395.1"/>
    </source>
</evidence>
<accession>A0A3B0V1F9</accession>
<protein>
    <recommendedName>
        <fullName evidence="1">FlgO domain-containing protein</fullName>
    </recommendedName>
</protein>
<sequence length="199" mass="21619">MKKIFKTPAPAMTAVLLISLLLTACGQTHAPRTLSAASPDFFGIGDNLARQLINNRRRSLNTNETLIFTTIVNLNNLDQTSKFGRALSESLATRLFKYGFHVIELRKAGAIMVKDKTGELILSRESRKLGKEQKADAIVAGTYSLTPKSIIINIKLLAAGTQEVLSVAGMELNRSLNINYLLADGGSPVMDSVSGDEHF</sequence>
<dbReference type="AlphaFoldDB" id="A0A3B0V1F9"/>
<dbReference type="InterPro" id="IPR041215">
    <property type="entry name" value="FlgO_dom"/>
</dbReference>
<dbReference type="Pfam" id="PF17680">
    <property type="entry name" value="FlgO"/>
    <property type="match status" value="1"/>
</dbReference>
<dbReference type="EMBL" id="UOEX01000210">
    <property type="protein sequence ID" value="VAW37395.1"/>
    <property type="molecule type" value="Genomic_DNA"/>
</dbReference>
<name>A0A3B0V1F9_9ZZZZ</name>
<reference evidence="2" key="1">
    <citation type="submission" date="2018-06" db="EMBL/GenBank/DDBJ databases">
        <authorList>
            <person name="Zhirakovskaya E."/>
        </authorList>
    </citation>
    <scope>NUCLEOTIDE SEQUENCE</scope>
</reference>
<feature type="domain" description="FlgO" evidence="1">
    <location>
        <begin position="47"/>
        <end position="174"/>
    </location>
</feature>
<gene>
    <name evidence="2" type="ORF">MNBD_DELTA03-170</name>
</gene>
<evidence type="ECO:0000259" key="1">
    <source>
        <dbReference type="Pfam" id="PF17680"/>
    </source>
</evidence>